<sequence length="123" mass="12842">MVLALNEFERIGVSDINRNCTGQIEGAGLTSSHYINGGCGAVDFYSLGGTSITGADCPSIRLISLLDPIVPKGARIGQEDCRADAGTMIATQNISQIYDSCSHLHVDVAYTNGKPLLRGGQAG</sequence>
<organism evidence="1 2">
    <name type="scientific">Plantibacter elymi</name>
    <name type="common">nom. nud.</name>
    <dbReference type="NCBI Taxonomy" id="199708"/>
    <lineage>
        <taxon>Bacteria</taxon>
        <taxon>Bacillati</taxon>
        <taxon>Actinomycetota</taxon>
        <taxon>Actinomycetes</taxon>
        <taxon>Micrococcales</taxon>
        <taxon>Microbacteriaceae</taxon>
        <taxon>Plantibacter</taxon>
    </lineage>
</organism>
<proteinExistence type="predicted"/>
<dbReference type="RefSeq" id="WP_086472416.1">
    <property type="nucleotide sequence ID" value="NZ_FXWJ01000001.1"/>
</dbReference>
<gene>
    <name evidence="1" type="ORF">SAMN06295909_0123</name>
</gene>
<comment type="caution">
    <text evidence="1">The sequence shown here is derived from an EMBL/GenBank/DDBJ whole genome shotgun (WGS) entry which is preliminary data.</text>
</comment>
<evidence type="ECO:0000313" key="2">
    <source>
        <dbReference type="Proteomes" id="UP000194464"/>
    </source>
</evidence>
<name>A0ABY1R844_9MICO</name>
<reference evidence="1 2" key="1">
    <citation type="submission" date="2017-04" db="EMBL/GenBank/DDBJ databases">
        <authorList>
            <person name="Varghese N."/>
            <person name="Submissions S."/>
        </authorList>
    </citation>
    <scope>NUCLEOTIDE SEQUENCE [LARGE SCALE GENOMIC DNA]</scope>
    <source>
        <strain evidence="1 2">VKM Ac-1784</strain>
    </source>
</reference>
<keyword evidence="2" id="KW-1185">Reference proteome</keyword>
<protein>
    <submittedName>
        <fullName evidence="1">Uncharacterized protein</fullName>
    </submittedName>
</protein>
<dbReference type="EMBL" id="FXWJ01000001">
    <property type="protein sequence ID" value="SMQ58213.1"/>
    <property type="molecule type" value="Genomic_DNA"/>
</dbReference>
<evidence type="ECO:0000313" key="1">
    <source>
        <dbReference type="EMBL" id="SMQ58213.1"/>
    </source>
</evidence>
<accession>A0ABY1R844</accession>
<dbReference type="Proteomes" id="UP000194464">
    <property type="component" value="Unassembled WGS sequence"/>
</dbReference>